<sequence length="322" mass="35965">MFIENLKLAGLLLIVGLILNDTARAQVETVIAPSNRSAVGLEKNLLFYANQRYQVSQSGSGQVNLSFMFDGNQYPAYSNTGIDPNNPYVLLIENLPNIHVQTGGWIGWTTRHYQPKRFKIEVLNIYNGANSWITMSDVSGYGGGHYIAKTPNVSIGKIRITIYETTDPQNRLGLSEVFFLHPEAVKAYDSLVVQYATNGNVGIGTASPKAKLAVEGNILAKEIKVTNNIAVPDYVFEPDYQLTSLSDVEAYIKEHKHLPEIPSARNIEQEGLDLGEMNLLLLKKVEELTLHLIEKDKKLNILEDRVEDLESKLLERTTEFSN</sequence>
<evidence type="ECO:0000313" key="2">
    <source>
        <dbReference type="EMBL" id="PRD44976.1"/>
    </source>
</evidence>
<proteinExistence type="predicted"/>
<dbReference type="EMBL" id="PVBQ01000024">
    <property type="protein sequence ID" value="PRD44976.1"/>
    <property type="molecule type" value="Genomic_DNA"/>
</dbReference>
<organism evidence="2 3">
    <name type="scientific">Sphingobacterium haloxyli</name>
    <dbReference type="NCBI Taxonomy" id="2100533"/>
    <lineage>
        <taxon>Bacteria</taxon>
        <taxon>Pseudomonadati</taxon>
        <taxon>Bacteroidota</taxon>
        <taxon>Sphingobacteriia</taxon>
        <taxon>Sphingobacteriales</taxon>
        <taxon>Sphingobacteriaceae</taxon>
        <taxon>Sphingobacterium</taxon>
    </lineage>
</organism>
<dbReference type="RefSeq" id="WP_105718585.1">
    <property type="nucleotide sequence ID" value="NZ_PVBQ01000024.1"/>
</dbReference>
<keyword evidence="1" id="KW-0175">Coiled coil</keyword>
<feature type="coiled-coil region" evidence="1">
    <location>
        <begin position="285"/>
        <end position="319"/>
    </location>
</feature>
<keyword evidence="3" id="KW-1185">Reference proteome</keyword>
<dbReference type="OrthoDB" id="758388at2"/>
<evidence type="ECO:0000313" key="3">
    <source>
        <dbReference type="Proteomes" id="UP000239711"/>
    </source>
</evidence>
<accession>A0A2S9IWQ8</accession>
<comment type="caution">
    <text evidence="2">The sequence shown here is derived from an EMBL/GenBank/DDBJ whole genome shotgun (WGS) entry which is preliminary data.</text>
</comment>
<dbReference type="AlphaFoldDB" id="A0A2S9IWQ8"/>
<reference evidence="2 3" key="1">
    <citation type="submission" date="2018-02" db="EMBL/GenBank/DDBJ databases">
        <title>The draft genome of Sphingobacterium sp. 5JN-11.</title>
        <authorList>
            <person name="Liu L."/>
            <person name="Li L."/>
            <person name="Liang L."/>
            <person name="Zhang X."/>
            <person name="Wang T."/>
        </authorList>
    </citation>
    <scope>NUCLEOTIDE SEQUENCE [LARGE SCALE GENOMIC DNA]</scope>
    <source>
        <strain evidence="2 3">5JN-11</strain>
    </source>
</reference>
<gene>
    <name evidence="2" type="ORF">C5745_18925</name>
</gene>
<protein>
    <recommendedName>
        <fullName evidence="4">Discoidin domain-containing protein</fullName>
    </recommendedName>
</protein>
<evidence type="ECO:0008006" key="4">
    <source>
        <dbReference type="Google" id="ProtNLM"/>
    </source>
</evidence>
<dbReference type="Proteomes" id="UP000239711">
    <property type="component" value="Unassembled WGS sequence"/>
</dbReference>
<name>A0A2S9IWQ8_9SPHI</name>
<evidence type="ECO:0000256" key="1">
    <source>
        <dbReference type="SAM" id="Coils"/>
    </source>
</evidence>